<keyword evidence="4" id="KW-0802">TPR repeat</keyword>
<dbReference type="Gene3D" id="3.40.50.2000">
    <property type="entry name" value="Glycogen Phosphorylase B"/>
    <property type="match status" value="1"/>
</dbReference>
<dbReference type="EC" id="2.4.-.-" evidence="7"/>
<keyword evidence="8" id="KW-1185">Reference proteome</keyword>
<keyword evidence="3" id="KW-0677">Repeat</keyword>
<evidence type="ECO:0000256" key="2">
    <source>
        <dbReference type="ARBA" id="ARBA00022679"/>
    </source>
</evidence>
<evidence type="ECO:0000313" key="8">
    <source>
        <dbReference type="Proteomes" id="UP001301728"/>
    </source>
</evidence>
<feature type="domain" description="Glycosyltransferase 2-like" evidence="5">
    <location>
        <begin position="366"/>
        <end position="479"/>
    </location>
</feature>
<feature type="domain" description="Glycosyltransferase 2-like" evidence="5">
    <location>
        <begin position="6"/>
        <end position="171"/>
    </location>
</feature>
<dbReference type="RefSeq" id="WP_323220718.1">
    <property type="nucleotide sequence ID" value="NZ_JAYGHT010000009.1"/>
</dbReference>
<dbReference type="EMBL" id="JAYGHT010000009">
    <property type="protein sequence ID" value="MEA5518317.1"/>
    <property type="molecule type" value="Genomic_DNA"/>
</dbReference>
<evidence type="ECO:0000259" key="6">
    <source>
        <dbReference type="Pfam" id="PF13844"/>
    </source>
</evidence>
<dbReference type="InterPro" id="IPR029489">
    <property type="entry name" value="OGT/SEC/SPY_C"/>
</dbReference>
<name>A0ABU5TTT4_9CYAN</name>
<accession>A0ABU5TTT4</accession>
<evidence type="ECO:0000259" key="5">
    <source>
        <dbReference type="Pfam" id="PF00535"/>
    </source>
</evidence>
<organism evidence="7 8">
    <name type="scientific">Limnoraphis robusta CCNP1315</name>
    <dbReference type="NCBI Taxonomy" id="3110306"/>
    <lineage>
        <taxon>Bacteria</taxon>
        <taxon>Bacillati</taxon>
        <taxon>Cyanobacteriota</taxon>
        <taxon>Cyanophyceae</taxon>
        <taxon>Oscillatoriophycideae</taxon>
        <taxon>Oscillatoriales</taxon>
        <taxon>Sirenicapillariaceae</taxon>
        <taxon>Limnoraphis</taxon>
    </lineage>
</organism>
<dbReference type="InterPro" id="IPR001173">
    <property type="entry name" value="Glyco_trans_2-like"/>
</dbReference>
<comment type="pathway">
    <text evidence="1">Protein modification; protein glycosylation.</text>
</comment>
<evidence type="ECO:0000313" key="7">
    <source>
        <dbReference type="EMBL" id="MEA5518317.1"/>
    </source>
</evidence>
<feature type="domain" description="O-GlcNAc transferase C-terminal" evidence="6">
    <location>
        <begin position="1027"/>
        <end position="1231"/>
    </location>
</feature>
<comment type="caution">
    <text evidence="7">The sequence shown here is derived from an EMBL/GenBank/DDBJ whole genome shotgun (WGS) entry which is preliminary data.</text>
</comment>
<keyword evidence="2 7" id="KW-0808">Transferase</keyword>
<dbReference type="SUPFAM" id="SSF53448">
    <property type="entry name" value="Nucleotide-diphospho-sugar transferases"/>
    <property type="match status" value="2"/>
</dbReference>
<proteinExistence type="predicted"/>
<reference evidence="7 8" key="1">
    <citation type="submission" date="2023-12" db="EMBL/GenBank/DDBJ databases">
        <title>Baltic Sea Cyanobacteria.</title>
        <authorList>
            <person name="Delbaje E."/>
            <person name="Fewer D.P."/>
            <person name="Shishido T.K."/>
        </authorList>
    </citation>
    <scope>NUCLEOTIDE SEQUENCE [LARGE SCALE GENOMIC DNA]</scope>
    <source>
        <strain evidence="7 8">CCNP 1315</strain>
    </source>
</reference>
<evidence type="ECO:0000256" key="3">
    <source>
        <dbReference type="ARBA" id="ARBA00022737"/>
    </source>
</evidence>
<dbReference type="GO" id="GO:0016757">
    <property type="term" value="F:glycosyltransferase activity"/>
    <property type="evidence" value="ECO:0007669"/>
    <property type="project" value="UniProtKB-KW"/>
</dbReference>
<dbReference type="Pfam" id="PF00535">
    <property type="entry name" value="Glycos_transf_2"/>
    <property type="match status" value="2"/>
</dbReference>
<evidence type="ECO:0000256" key="1">
    <source>
        <dbReference type="ARBA" id="ARBA00004922"/>
    </source>
</evidence>
<keyword evidence="7" id="KW-0328">Glycosyltransferase</keyword>
<gene>
    <name evidence="7" type="ORF">VB854_05085</name>
</gene>
<dbReference type="Gene3D" id="3.90.550.10">
    <property type="entry name" value="Spore Coat Polysaccharide Biosynthesis Protein SpsA, Chain A"/>
    <property type="match status" value="2"/>
</dbReference>
<dbReference type="Pfam" id="PF13844">
    <property type="entry name" value="Glyco_transf_41"/>
    <property type="match status" value="1"/>
</dbReference>
<protein>
    <submittedName>
        <fullName evidence="7">Glycosyltransferase</fullName>
        <ecNumber evidence="7">2.4.-.-</ecNumber>
    </submittedName>
</protein>
<dbReference type="Proteomes" id="UP001301728">
    <property type="component" value="Unassembled WGS sequence"/>
</dbReference>
<evidence type="ECO:0000256" key="4">
    <source>
        <dbReference type="ARBA" id="ARBA00022803"/>
    </source>
</evidence>
<sequence length="1240" mass="142123">MMPRVSVVIPTYNQDAYISQALDSVLAQTYQDFEMIIVNDASTDQTLEKILDKKDSRIRLFSLEQNQGESAATNYGIEQSQGEFIAILHSDDVFVSHKLEKQVRFLDEHPEFQAVLSYPQLINTQGEILPPSNSFLDTVFFQHNRSRFQWLNSFFKKDNCLCQTSSLIRKDCYLKVGLYDSRFRQIPDFDFWVRFCMKYELYILPEPLVNYRVHPSNISGIKPETVIRHNFELSQILKRYFCQDVYENLLKIFPDCLESGEQLEPRLADFLIARQALKVERSPHRYLSLETFFNLLGDSEKSRLIKQYYNFDYSRLAYLTGSSDIFNLMATQKLKTQQPKPPTKVQANSTFSPSTLQSRPEFPLVSLIIPTYNGEAFLSEALNSALSQTYPHLEILISDDGSTDKTLEIAEAFKQKTAFPFLILSHVNYGLVENLNFSISQAKGKYIKFLFQDDLLEPQCIETLVNLAEKNPEMGLVFSERRVFIAANSLSNPTCQAALNGGKDLHQKWSNLKPIQWGKELLSDPNCLKGQLNKIGEPTTVLIPKAVFETIGGFDPNLHQLLDVDLWLRIMGKYQVGFVNQTLSSLRIHAQQQTQKNISTGQNLKDYQRLYQKILFDPVYNFLSPDFKSQIFQKILTQSPEYFSLTQLLIENSQKNPLDQSISTYLRQIRQILAQRWLTLSIDQLKQAYQGDWGQTHRALISCGLLEEEQTNSEQIFVRRLTQQVAQGFQEVTGIQVVLAAMLYQKAYQLPLQYQNALIPKYIFQDFLEFLFGGVRVCPEFGEIEQFVEFMQNLLKYVYHHLMTDTTNPVWLYIASVYSQVSQGEVWKLCPHPQNLKALCSYRADIVEIYLKQTGHRIEQDLAPKKYHNSKICLGIFIEKIGFNSDTFAIIPILKKIDLTQFKLILYTFSIEKDILGQLCPNSINQPIQLPEALTEAVSRIRQDCLDFLLIASDVTAQTNKTFKLALHRLARQQLITATSGLTTGIRHIDYILTGELTQASAEPEQYREQVISLKGSGLCWNYPSTLPEATVEPTRQSWGATEDSVIFAMSGKLNAIAPEFRQTLMQILVNVPQSIILLLPQTSEEAQNNIISPVFNRIQSDLSQAGIDGKRFVRVKPLNSVADLRKYMSLADIYLDLFPCNETLAIVEALLALVVPIVYEGQTPRHRQNAALLKELGIPELITQTQETYLQLSITVATQPNFRQQYRQKIQNTLKKNPPFLDSQAYVSQLEVMLQNLNR</sequence>
<dbReference type="PANTHER" id="PTHR22916">
    <property type="entry name" value="GLYCOSYLTRANSFERASE"/>
    <property type="match status" value="1"/>
</dbReference>
<dbReference type="Gene3D" id="3.40.50.11380">
    <property type="match status" value="1"/>
</dbReference>
<dbReference type="PANTHER" id="PTHR22916:SF3">
    <property type="entry name" value="UDP-GLCNAC:BETAGAL BETA-1,3-N-ACETYLGLUCOSAMINYLTRANSFERASE-LIKE PROTEIN 1"/>
    <property type="match status" value="1"/>
</dbReference>
<dbReference type="InterPro" id="IPR029044">
    <property type="entry name" value="Nucleotide-diphossugar_trans"/>
</dbReference>